<dbReference type="InterPro" id="IPR006139">
    <property type="entry name" value="D-isomer_2_OHA_DH_cat_dom"/>
</dbReference>
<dbReference type="Gene3D" id="3.40.50.720">
    <property type="entry name" value="NAD(P)-binding Rossmann-like Domain"/>
    <property type="match status" value="2"/>
</dbReference>
<dbReference type="AlphaFoldDB" id="W4LE67"/>
<dbReference type="InterPro" id="IPR050223">
    <property type="entry name" value="D-isomer_2-hydroxyacid_DH"/>
</dbReference>
<feature type="domain" description="D-isomer specific 2-hydroxyacid dehydrogenase NAD-binding" evidence="6">
    <location>
        <begin position="134"/>
        <end position="282"/>
    </location>
</feature>
<dbReference type="GO" id="GO:0030267">
    <property type="term" value="F:glyoxylate reductase (NADPH) activity"/>
    <property type="evidence" value="ECO:0007669"/>
    <property type="project" value="TreeGrafter"/>
</dbReference>
<dbReference type="GO" id="GO:0016618">
    <property type="term" value="F:hydroxypyruvate reductase [NAD(P)H] activity"/>
    <property type="evidence" value="ECO:0007669"/>
    <property type="project" value="TreeGrafter"/>
</dbReference>
<dbReference type="Proteomes" id="UP000019141">
    <property type="component" value="Unassembled WGS sequence"/>
</dbReference>
<dbReference type="InterPro" id="IPR006140">
    <property type="entry name" value="D-isomer_DH_NAD-bd"/>
</dbReference>
<gene>
    <name evidence="7" type="ORF">ETSY1_28355</name>
</gene>
<dbReference type="Pfam" id="PF00389">
    <property type="entry name" value="2-Hacid_dh"/>
    <property type="match status" value="1"/>
</dbReference>
<dbReference type="HOGENOM" id="CLU_019796_1_3_7"/>
<dbReference type="GO" id="GO:0005829">
    <property type="term" value="C:cytosol"/>
    <property type="evidence" value="ECO:0007669"/>
    <property type="project" value="TreeGrafter"/>
</dbReference>
<dbReference type="GO" id="GO:0051287">
    <property type="term" value="F:NAD binding"/>
    <property type="evidence" value="ECO:0007669"/>
    <property type="project" value="InterPro"/>
</dbReference>
<evidence type="ECO:0000313" key="8">
    <source>
        <dbReference type="Proteomes" id="UP000019141"/>
    </source>
</evidence>
<dbReference type="PANTHER" id="PTHR10996">
    <property type="entry name" value="2-HYDROXYACID DEHYDROGENASE-RELATED"/>
    <property type="match status" value="1"/>
</dbReference>
<dbReference type="SUPFAM" id="SSF52283">
    <property type="entry name" value="Formate/glycerate dehydrogenase catalytic domain-like"/>
    <property type="match status" value="1"/>
</dbReference>
<reference evidence="7 8" key="1">
    <citation type="journal article" date="2014" name="Nature">
        <title>An environmental bacterial taxon with a large and distinct metabolic repertoire.</title>
        <authorList>
            <person name="Wilson M.C."/>
            <person name="Mori T."/>
            <person name="Ruckert C."/>
            <person name="Uria A.R."/>
            <person name="Helf M.J."/>
            <person name="Takada K."/>
            <person name="Gernert C."/>
            <person name="Steffens U.A."/>
            <person name="Heycke N."/>
            <person name="Schmitt S."/>
            <person name="Rinke C."/>
            <person name="Helfrich E.J."/>
            <person name="Brachmann A.O."/>
            <person name="Gurgui C."/>
            <person name="Wakimoto T."/>
            <person name="Kracht M."/>
            <person name="Crusemann M."/>
            <person name="Hentschel U."/>
            <person name="Abe I."/>
            <person name="Matsunaga S."/>
            <person name="Kalinowski J."/>
            <person name="Takeyama H."/>
            <person name="Piel J."/>
        </authorList>
    </citation>
    <scope>NUCLEOTIDE SEQUENCE [LARGE SCALE GENOMIC DNA]</scope>
    <source>
        <strain evidence="8">TSY1</strain>
    </source>
</reference>
<evidence type="ECO:0000256" key="4">
    <source>
        <dbReference type="RuleBase" id="RU003719"/>
    </source>
</evidence>
<evidence type="ECO:0000256" key="2">
    <source>
        <dbReference type="ARBA" id="ARBA00023002"/>
    </source>
</evidence>
<comment type="caution">
    <text evidence="7">The sequence shown here is derived from an EMBL/GenBank/DDBJ whole genome shotgun (WGS) entry which is preliminary data.</text>
</comment>
<dbReference type="InterPro" id="IPR036291">
    <property type="entry name" value="NAD(P)-bd_dom_sf"/>
</dbReference>
<sequence>MAVNKILAIDPRWQHPDRIAFMREYLPDGCELVIPGSFEPEHLRQEARTARVLLGGQVPLTAELMAAAPNVCLIGKLGTGVDSIDVAAATAAGLPVAHAPGWLRATPVAEHAFTLLLMLCRRPWLWQSVEALPLHAPLEGATLGIVGLGNIGQRVAQRAAAFGMTLMAYTRTRGKFQPQGFTVQETETLDTLLAHADFVVLSLPLNPETAGIMSARELTLMKPSAFLINVSRGRHVVTDDLVAALQAGHLAGAGLDVTDPEPLPTAHPLRTLPNVVLSPHVAGQSEQVQRESCRVLCTSIAQALSGERVQAIVNPQIYS</sequence>
<accession>W4LE67</accession>
<keyword evidence="8" id="KW-1185">Reference proteome</keyword>
<evidence type="ECO:0000256" key="1">
    <source>
        <dbReference type="ARBA" id="ARBA00005854"/>
    </source>
</evidence>
<evidence type="ECO:0008006" key="9">
    <source>
        <dbReference type="Google" id="ProtNLM"/>
    </source>
</evidence>
<evidence type="ECO:0000313" key="7">
    <source>
        <dbReference type="EMBL" id="ETW95995.1"/>
    </source>
</evidence>
<dbReference type="PROSITE" id="PS00065">
    <property type="entry name" value="D_2_HYDROXYACID_DH_1"/>
    <property type="match status" value="1"/>
</dbReference>
<comment type="similarity">
    <text evidence="1 4">Belongs to the D-isomer specific 2-hydroxyacid dehydrogenase family.</text>
</comment>
<dbReference type="SUPFAM" id="SSF51735">
    <property type="entry name" value="NAD(P)-binding Rossmann-fold domains"/>
    <property type="match status" value="1"/>
</dbReference>
<evidence type="ECO:0000256" key="3">
    <source>
        <dbReference type="ARBA" id="ARBA00023027"/>
    </source>
</evidence>
<dbReference type="InterPro" id="IPR029753">
    <property type="entry name" value="D-isomer_DH_CS"/>
</dbReference>
<feature type="domain" description="D-isomer specific 2-hydroxyacid dehydrogenase catalytic" evidence="5">
    <location>
        <begin position="15"/>
        <end position="314"/>
    </location>
</feature>
<dbReference type="PROSITE" id="PS00671">
    <property type="entry name" value="D_2_HYDROXYACID_DH_3"/>
    <property type="match status" value="1"/>
</dbReference>
<protein>
    <recommendedName>
        <fullName evidence="9">D-isomer specific 2-hydroxyacid dehydrogenase NAD-binding domain-containing protein</fullName>
    </recommendedName>
</protein>
<evidence type="ECO:0000259" key="5">
    <source>
        <dbReference type="Pfam" id="PF00389"/>
    </source>
</evidence>
<evidence type="ECO:0000259" key="6">
    <source>
        <dbReference type="Pfam" id="PF02826"/>
    </source>
</evidence>
<dbReference type="Pfam" id="PF02826">
    <property type="entry name" value="2-Hacid_dh_C"/>
    <property type="match status" value="1"/>
</dbReference>
<dbReference type="PANTHER" id="PTHR10996:SF178">
    <property type="entry name" value="2-HYDROXYACID DEHYDROGENASE YGL185C-RELATED"/>
    <property type="match status" value="1"/>
</dbReference>
<dbReference type="PATRIC" id="fig|1429438.4.peg.5403"/>
<name>W4LE67_ENTF1</name>
<dbReference type="InterPro" id="IPR029752">
    <property type="entry name" value="D-isomer_DH_CS1"/>
</dbReference>
<keyword evidence="2 4" id="KW-0560">Oxidoreductase</keyword>
<dbReference type="EMBL" id="AZHW01000847">
    <property type="protein sequence ID" value="ETW95995.1"/>
    <property type="molecule type" value="Genomic_DNA"/>
</dbReference>
<proteinExistence type="inferred from homology"/>
<keyword evidence="3" id="KW-0520">NAD</keyword>
<organism evidence="7 8">
    <name type="scientific">Entotheonella factor</name>
    <dbReference type="NCBI Taxonomy" id="1429438"/>
    <lineage>
        <taxon>Bacteria</taxon>
        <taxon>Pseudomonadati</taxon>
        <taxon>Nitrospinota/Tectimicrobiota group</taxon>
        <taxon>Candidatus Tectimicrobiota</taxon>
        <taxon>Candidatus Entotheonellia</taxon>
        <taxon>Candidatus Entotheonellales</taxon>
        <taxon>Candidatus Entotheonellaceae</taxon>
        <taxon>Candidatus Entotheonella</taxon>
    </lineage>
</organism>